<evidence type="ECO:0000313" key="3">
    <source>
        <dbReference type="Proteomes" id="UP000515908"/>
    </source>
</evidence>
<name>A0A7G2CDA8_9TRYP</name>
<dbReference type="PANTHER" id="PTHR13318:SF190">
    <property type="entry name" value="PARTNER OF PAIRED, ISOFORM B"/>
    <property type="match status" value="1"/>
</dbReference>
<keyword evidence="3" id="KW-1185">Reference proteome</keyword>
<gene>
    <name evidence="2" type="ORF">ADEAN_000440500</name>
</gene>
<dbReference type="GO" id="GO:0019005">
    <property type="term" value="C:SCF ubiquitin ligase complex"/>
    <property type="evidence" value="ECO:0007669"/>
    <property type="project" value="TreeGrafter"/>
</dbReference>
<feature type="compositionally biased region" description="Polar residues" evidence="1">
    <location>
        <begin position="360"/>
        <end position="378"/>
    </location>
</feature>
<dbReference type="VEuPathDB" id="TriTrypDB:ADEAN_000440500"/>
<protein>
    <recommendedName>
        <fullName evidence="4">Leucine Rich repeat</fullName>
    </recommendedName>
</protein>
<dbReference type="PANTHER" id="PTHR13318">
    <property type="entry name" value="PARTNER OF PAIRED, ISOFORM B-RELATED"/>
    <property type="match status" value="1"/>
</dbReference>
<dbReference type="GO" id="GO:0031146">
    <property type="term" value="P:SCF-dependent proteasomal ubiquitin-dependent protein catabolic process"/>
    <property type="evidence" value="ECO:0007669"/>
    <property type="project" value="TreeGrafter"/>
</dbReference>
<dbReference type="Proteomes" id="UP000515908">
    <property type="component" value="Chromosome 07"/>
</dbReference>
<reference evidence="2 3" key="1">
    <citation type="submission" date="2020-08" db="EMBL/GenBank/DDBJ databases">
        <authorList>
            <person name="Newling K."/>
            <person name="Davey J."/>
            <person name="Forrester S."/>
        </authorList>
    </citation>
    <scope>NUCLEOTIDE SEQUENCE [LARGE SCALE GENOMIC DNA]</scope>
    <source>
        <strain evidence="3">Crithidia deanei Carvalho (ATCC PRA-265)</strain>
    </source>
</reference>
<dbReference type="InterPro" id="IPR032675">
    <property type="entry name" value="LRR_dom_sf"/>
</dbReference>
<evidence type="ECO:0000256" key="1">
    <source>
        <dbReference type="SAM" id="MobiDB-lite"/>
    </source>
</evidence>
<organism evidence="2 3">
    <name type="scientific">Angomonas deanei</name>
    <dbReference type="NCBI Taxonomy" id="59799"/>
    <lineage>
        <taxon>Eukaryota</taxon>
        <taxon>Discoba</taxon>
        <taxon>Euglenozoa</taxon>
        <taxon>Kinetoplastea</taxon>
        <taxon>Metakinetoplastina</taxon>
        <taxon>Trypanosomatida</taxon>
        <taxon>Trypanosomatidae</taxon>
        <taxon>Strigomonadinae</taxon>
        <taxon>Angomonas</taxon>
    </lineage>
</organism>
<dbReference type="OrthoDB" id="271218at2759"/>
<dbReference type="SUPFAM" id="SSF52058">
    <property type="entry name" value="L domain-like"/>
    <property type="match status" value="1"/>
</dbReference>
<dbReference type="AlphaFoldDB" id="A0A7G2CDA8"/>
<sequence>MDPSRGNNEQLERACQQQPDCREVSLKGCKHVTNLSPLYTLRQLWRLNLQGCVNVVDNETLSLISQHNRRLSRLNLCGCEKITDARPLAQLPYLFDLNLSGCNIGNDSLDEIAMHCQQLSRLAINSCPRLTNIAVLLHLKMLKLLYCRYSENISIDSVGSVLVTNGSVLLTLNIDGLRFDQLSIANLPHHSSLNYLNMKDNVVLVSLEWLTKVADRLGELEMLDVEGCEALADIRGVELFPKLKVLRLSRTAVSVEAVLQTVPKCKELTTLSLDGCPHLFTDGDSAVNLAELITPLKHLKKLILPQSLQGTPAVAEIKDRVEVIYVNPPNNNNNNNSTTNNNNNNLTVPNHFHSPGGSAHHSSFTTPTTHKVPQLPSM</sequence>
<proteinExistence type="predicted"/>
<evidence type="ECO:0000313" key="2">
    <source>
        <dbReference type="EMBL" id="CAD2216927.1"/>
    </source>
</evidence>
<accession>A0A7G2CDA8</accession>
<dbReference type="Gene3D" id="3.80.10.10">
    <property type="entry name" value="Ribonuclease Inhibitor"/>
    <property type="match status" value="2"/>
</dbReference>
<dbReference type="InterPro" id="IPR006553">
    <property type="entry name" value="Leu-rich_rpt_Cys-con_subtyp"/>
</dbReference>
<dbReference type="SMART" id="SM00367">
    <property type="entry name" value="LRR_CC"/>
    <property type="match status" value="4"/>
</dbReference>
<feature type="compositionally biased region" description="Low complexity" evidence="1">
    <location>
        <begin position="328"/>
        <end position="350"/>
    </location>
</feature>
<feature type="region of interest" description="Disordered" evidence="1">
    <location>
        <begin position="328"/>
        <end position="378"/>
    </location>
</feature>
<evidence type="ECO:0008006" key="4">
    <source>
        <dbReference type="Google" id="ProtNLM"/>
    </source>
</evidence>
<dbReference type="EMBL" id="LR877151">
    <property type="protein sequence ID" value="CAD2216927.1"/>
    <property type="molecule type" value="Genomic_DNA"/>
</dbReference>